<protein>
    <recommendedName>
        <fullName evidence="11">Poly(A) RNA polymerase, mitochondrial</fullName>
    </recommendedName>
</protein>
<dbReference type="InterPro" id="IPR043519">
    <property type="entry name" value="NT_sf"/>
</dbReference>
<comment type="cofactor">
    <cofactor evidence="1">
        <name>Mn(2+)</name>
        <dbReference type="ChEBI" id="CHEBI:29035"/>
    </cofactor>
</comment>
<keyword evidence="10" id="KW-1185">Reference proteome</keyword>
<dbReference type="InterPro" id="IPR002058">
    <property type="entry name" value="PAP_assoc"/>
</dbReference>
<feature type="non-terminal residue" evidence="9">
    <location>
        <position position="518"/>
    </location>
</feature>
<dbReference type="InterPro" id="IPR054708">
    <property type="entry name" value="MTPAP-like_central"/>
</dbReference>
<dbReference type="GO" id="GO:0046872">
    <property type="term" value="F:metal ion binding"/>
    <property type="evidence" value="ECO:0007669"/>
    <property type="project" value="UniProtKB-KW"/>
</dbReference>
<dbReference type="GO" id="GO:1990817">
    <property type="term" value="F:poly(A) RNA polymerase activity"/>
    <property type="evidence" value="ECO:0007669"/>
    <property type="project" value="TreeGrafter"/>
</dbReference>
<comment type="caution">
    <text evidence="9">The sequence shown here is derived from an EMBL/GenBank/DDBJ whole genome shotgun (WGS) entry which is preliminary data.</text>
</comment>
<evidence type="ECO:0000259" key="8">
    <source>
        <dbReference type="Pfam" id="PF22600"/>
    </source>
</evidence>
<evidence type="ECO:0000256" key="5">
    <source>
        <dbReference type="ARBA" id="ARBA00022842"/>
    </source>
</evidence>
<dbReference type="SUPFAM" id="SSF81301">
    <property type="entry name" value="Nucleotidyltransferase"/>
    <property type="match status" value="1"/>
</dbReference>
<feature type="compositionally biased region" description="Polar residues" evidence="6">
    <location>
        <begin position="506"/>
        <end position="518"/>
    </location>
</feature>
<dbReference type="CDD" id="cd05402">
    <property type="entry name" value="NT_PAP_TUTase"/>
    <property type="match status" value="1"/>
</dbReference>
<reference evidence="9" key="1">
    <citation type="submission" date="2021-04" db="EMBL/GenBank/DDBJ databases">
        <authorList>
            <consortium name="Molecular Ecology Group"/>
        </authorList>
    </citation>
    <scope>NUCLEOTIDE SEQUENCE</scope>
</reference>
<dbReference type="OrthoDB" id="6091075at2759"/>
<dbReference type="Pfam" id="PF03828">
    <property type="entry name" value="PAP_assoc"/>
    <property type="match status" value="1"/>
</dbReference>
<dbReference type="Gene3D" id="3.30.460.10">
    <property type="entry name" value="Beta Polymerase, domain 2"/>
    <property type="match status" value="1"/>
</dbReference>
<keyword evidence="3" id="KW-0808">Transferase</keyword>
<organism evidence="9 10">
    <name type="scientific">Candidula unifasciata</name>
    <dbReference type="NCBI Taxonomy" id="100452"/>
    <lineage>
        <taxon>Eukaryota</taxon>
        <taxon>Metazoa</taxon>
        <taxon>Spiralia</taxon>
        <taxon>Lophotrochozoa</taxon>
        <taxon>Mollusca</taxon>
        <taxon>Gastropoda</taxon>
        <taxon>Heterobranchia</taxon>
        <taxon>Euthyneura</taxon>
        <taxon>Panpulmonata</taxon>
        <taxon>Eupulmonata</taxon>
        <taxon>Stylommatophora</taxon>
        <taxon>Helicina</taxon>
        <taxon>Helicoidea</taxon>
        <taxon>Geomitridae</taxon>
        <taxon>Candidula</taxon>
    </lineage>
</organism>
<feature type="region of interest" description="Disordered" evidence="6">
    <location>
        <begin position="494"/>
        <end position="518"/>
    </location>
</feature>
<evidence type="ECO:0000313" key="10">
    <source>
        <dbReference type="Proteomes" id="UP000678393"/>
    </source>
</evidence>
<evidence type="ECO:0000313" key="9">
    <source>
        <dbReference type="EMBL" id="CAG5124170.1"/>
    </source>
</evidence>
<keyword evidence="4" id="KW-0479">Metal-binding</keyword>
<evidence type="ECO:0000256" key="6">
    <source>
        <dbReference type="SAM" id="MobiDB-lite"/>
    </source>
</evidence>
<dbReference type="Proteomes" id="UP000678393">
    <property type="component" value="Unassembled WGS sequence"/>
</dbReference>
<evidence type="ECO:0000256" key="2">
    <source>
        <dbReference type="ARBA" id="ARBA00001946"/>
    </source>
</evidence>
<dbReference type="GO" id="GO:0031123">
    <property type="term" value="P:RNA 3'-end processing"/>
    <property type="evidence" value="ECO:0007669"/>
    <property type="project" value="TreeGrafter"/>
</dbReference>
<evidence type="ECO:0000259" key="7">
    <source>
        <dbReference type="Pfam" id="PF03828"/>
    </source>
</evidence>
<dbReference type="Gene3D" id="1.10.1410.10">
    <property type="match status" value="1"/>
</dbReference>
<dbReference type="PANTHER" id="PTHR12271">
    <property type="entry name" value="POLY A POLYMERASE CID PAP -RELATED"/>
    <property type="match status" value="1"/>
</dbReference>
<dbReference type="PANTHER" id="PTHR12271:SF133">
    <property type="entry name" value="POLY(A) RNA POLYMERASE, MITOCHONDRIAL"/>
    <property type="match status" value="1"/>
</dbReference>
<feature type="domain" description="Poly(A) RNA polymerase mitochondrial-like central palm" evidence="8">
    <location>
        <begin position="120"/>
        <end position="280"/>
    </location>
</feature>
<accession>A0A8S3Z8U8</accession>
<evidence type="ECO:0000256" key="1">
    <source>
        <dbReference type="ARBA" id="ARBA00001936"/>
    </source>
</evidence>
<gene>
    <name evidence="9" type="ORF">CUNI_LOCUS9728</name>
</gene>
<dbReference type="Pfam" id="PF22600">
    <property type="entry name" value="MTPAP-like_central"/>
    <property type="match status" value="1"/>
</dbReference>
<dbReference type="SUPFAM" id="SSF81631">
    <property type="entry name" value="PAP/OAS1 substrate-binding domain"/>
    <property type="match status" value="1"/>
</dbReference>
<name>A0A8S3Z8U8_9EUPU</name>
<dbReference type="AlphaFoldDB" id="A0A8S3Z8U8"/>
<evidence type="ECO:0000256" key="4">
    <source>
        <dbReference type="ARBA" id="ARBA00022723"/>
    </source>
</evidence>
<proteinExistence type="predicted"/>
<comment type="cofactor">
    <cofactor evidence="2">
        <name>Mg(2+)</name>
        <dbReference type="ChEBI" id="CHEBI:18420"/>
    </cofactor>
</comment>
<evidence type="ECO:0008006" key="11">
    <source>
        <dbReference type="Google" id="ProtNLM"/>
    </source>
</evidence>
<sequence length="518" mass="58447">PLFKDILRNRHNQAKRSVVIRTQNPEATVESLLTFGNLKHAHFTSQDKAYILAEFANEASITKLRQTAGFFSEPNQFPMRSRVLFDTSSRSAKKHRPLPQIDDVNWNGKSSQQYPLMDLLQQEVESLCTRRSLDDSDLRMRFFVCLQLEELLQSILPEAYILPFGSCLNGFGWWNSDLDMMLCFSKELCSPDMTAMQNGRFSNFRMLTETFGSNRMLAQTTLNMVSSLLQLVPRVHHVSRILNARVPIIRFKHMAVNLDCDISLQATDSIKMTELLYLYSVCDPRVRPLMAVIKQWAICHHLTAGGEQQKPTTIGILFMLLYYLQTRSPPVVPTLKKLQSYASTTEMFYIDDTLYGLPSKPSLIPRSQNTETIDNLLHGFFTFYSEFDFKNNAISVIEGSTFSKPADATAVYIENPLSLGLNICRNVAGGQLSNFIAAMKDAASKLEALNVKQETSKKTPLSKLSFLFSTNHDSGNLEPVQISELFSDADLIVDSESNDGKDNDNLTDQVSNQSSHVA</sequence>
<evidence type="ECO:0000256" key="3">
    <source>
        <dbReference type="ARBA" id="ARBA00022679"/>
    </source>
</evidence>
<dbReference type="EMBL" id="CAJHNH020001713">
    <property type="protein sequence ID" value="CAG5124170.1"/>
    <property type="molecule type" value="Genomic_DNA"/>
</dbReference>
<feature type="domain" description="PAP-associated" evidence="7">
    <location>
        <begin position="375"/>
        <end position="404"/>
    </location>
</feature>
<keyword evidence="5" id="KW-0460">Magnesium</keyword>